<feature type="transmembrane region" description="Helical" evidence="1">
    <location>
        <begin position="256"/>
        <end position="276"/>
    </location>
</feature>
<sequence length="372" mass="39735">MADELTAEADRVLRICTACMYCDGLCAVFPAIAGKHDFAPNDLDYLANLCHNCRGCWYACQYAPPHPFAVNLPNALAELRQRSYADYAWPRWLRTGFAYNATVVAGIVGGLTALTVLATWLLVPAEVLFAAHRGEGAFYRVVPWPIMAGAAAAALLWAMVAIGISAATYWRAIAPRASAKTIMRAIYPALRDIVTLRNLGGGGPGCNDVNEHFSQQRRWSHHIMVAGFAASVASTLIAALYHHVFAIAAPYPLSSLPVLAGGIGGVMMLIGIGGLLRLERRADRAPSAAAEVRLNVVFLLLLAVLAASGLAVLALRDTAAMGLTLSLHLGLVIGCFAVLPVSKAVHGLYRSLALLRAAIDRMAPRRRRDGGE</sequence>
<dbReference type="OrthoDB" id="9765258at2"/>
<dbReference type="STRING" id="316056.RPC_1892"/>
<dbReference type="eggNOG" id="COG1146">
    <property type="taxonomic scope" value="Bacteria"/>
</dbReference>
<keyword evidence="1" id="KW-0812">Transmembrane</keyword>
<feature type="transmembrane region" description="Helical" evidence="1">
    <location>
        <begin position="321"/>
        <end position="341"/>
    </location>
</feature>
<feature type="transmembrane region" description="Helical" evidence="1">
    <location>
        <begin position="223"/>
        <end position="244"/>
    </location>
</feature>
<feature type="transmembrane region" description="Helical" evidence="1">
    <location>
        <begin position="97"/>
        <end position="122"/>
    </location>
</feature>
<gene>
    <name evidence="2" type="ordered locus">RPC_1892</name>
</gene>
<dbReference type="HOGENOM" id="CLU_058617_1_0_5"/>
<accession>Q217I7</accession>
<keyword evidence="1" id="KW-0472">Membrane</keyword>
<dbReference type="InterPro" id="IPR036197">
    <property type="entry name" value="NarG-like_sf"/>
</dbReference>
<dbReference type="SUPFAM" id="SSF103501">
    <property type="entry name" value="Respiratory nitrate reductase 1 gamma chain"/>
    <property type="match status" value="1"/>
</dbReference>
<dbReference type="KEGG" id="rpc:RPC_1892"/>
<dbReference type="Gene3D" id="1.20.950.20">
    <property type="entry name" value="Transmembrane di-heme cytochromes, Chain C"/>
    <property type="match status" value="1"/>
</dbReference>
<dbReference type="InterPro" id="IPR012830">
    <property type="entry name" value="Citrate_utilization_prot_B"/>
</dbReference>
<reference evidence="2" key="1">
    <citation type="submission" date="2006-03" db="EMBL/GenBank/DDBJ databases">
        <title>Complete sequence of Rhodopseudomonas palustris BisB18.</title>
        <authorList>
            <consortium name="US DOE Joint Genome Institute"/>
            <person name="Copeland A."/>
            <person name="Lucas S."/>
            <person name="Lapidus A."/>
            <person name="Barry K."/>
            <person name="Detter J.C."/>
            <person name="Glavina del Rio T."/>
            <person name="Hammon N."/>
            <person name="Israni S."/>
            <person name="Dalin E."/>
            <person name="Tice H."/>
            <person name="Pitluck S."/>
            <person name="Chain P."/>
            <person name="Malfatti S."/>
            <person name="Shin M."/>
            <person name="Vergez L."/>
            <person name="Schmutz J."/>
            <person name="Larimer F."/>
            <person name="Land M."/>
            <person name="Hauser L."/>
            <person name="Pelletier D.A."/>
            <person name="Kyrpides N."/>
            <person name="Anderson I."/>
            <person name="Oda Y."/>
            <person name="Harwood C.S."/>
            <person name="Richardson P."/>
        </authorList>
    </citation>
    <scope>NUCLEOTIDE SEQUENCE [LARGE SCALE GENOMIC DNA]</scope>
    <source>
        <strain evidence="2">BisB18</strain>
    </source>
</reference>
<dbReference type="EMBL" id="CP000301">
    <property type="protein sequence ID" value="ABD87449.1"/>
    <property type="molecule type" value="Genomic_DNA"/>
</dbReference>
<name>Q217I7_RHOPB</name>
<dbReference type="NCBIfam" id="TIGR02484">
    <property type="entry name" value="CitB"/>
    <property type="match status" value="1"/>
</dbReference>
<feature type="transmembrane region" description="Helical" evidence="1">
    <location>
        <begin position="296"/>
        <end position="315"/>
    </location>
</feature>
<dbReference type="AlphaFoldDB" id="Q217I7"/>
<keyword evidence="1" id="KW-1133">Transmembrane helix</keyword>
<feature type="transmembrane region" description="Helical" evidence="1">
    <location>
        <begin position="142"/>
        <end position="170"/>
    </location>
</feature>
<protein>
    <submittedName>
        <fullName evidence="2">Citrate utilization protein B</fullName>
    </submittedName>
</protein>
<proteinExistence type="predicted"/>
<evidence type="ECO:0000256" key="1">
    <source>
        <dbReference type="SAM" id="Phobius"/>
    </source>
</evidence>
<dbReference type="RefSeq" id="WP_011472353.1">
    <property type="nucleotide sequence ID" value="NC_007925.1"/>
</dbReference>
<organism evidence="2">
    <name type="scientific">Rhodopseudomonas palustris (strain BisB18)</name>
    <dbReference type="NCBI Taxonomy" id="316056"/>
    <lineage>
        <taxon>Bacteria</taxon>
        <taxon>Pseudomonadati</taxon>
        <taxon>Pseudomonadota</taxon>
        <taxon>Alphaproteobacteria</taxon>
        <taxon>Hyphomicrobiales</taxon>
        <taxon>Nitrobacteraceae</taxon>
        <taxon>Rhodopseudomonas</taxon>
    </lineage>
</organism>
<evidence type="ECO:0000313" key="2">
    <source>
        <dbReference type="EMBL" id="ABD87449.1"/>
    </source>
</evidence>